<dbReference type="SUPFAM" id="SSF48726">
    <property type="entry name" value="Immunoglobulin"/>
    <property type="match status" value="2"/>
</dbReference>
<dbReference type="AlphaFoldDB" id="A0A8B8F4V7"/>
<feature type="domain" description="Ig-like" evidence="3">
    <location>
        <begin position="441"/>
        <end position="543"/>
    </location>
</feature>
<dbReference type="InterPro" id="IPR003599">
    <property type="entry name" value="Ig_sub"/>
</dbReference>
<keyword evidence="1" id="KW-1133">Transmembrane helix</keyword>
<feature type="transmembrane region" description="Helical" evidence="1">
    <location>
        <begin position="557"/>
        <end position="579"/>
    </location>
</feature>
<dbReference type="Proteomes" id="UP000694846">
    <property type="component" value="Unplaced"/>
</dbReference>
<dbReference type="GeneID" id="112679677"/>
<evidence type="ECO:0000313" key="4">
    <source>
        <dbReference type="Proteomes" id="UP000694846"/>
    </source>
</evidence>
<reference evidence="5" key="1">
    <citation type="submission" date="2025-08" db="UniProtKB">
        <authorList>
            <consortium name="RefSeq"/>
        </authorList>
    </citation>
    <scope>IDENTIFICATION</scope>
    <source>
        <tissue evidence="5">Whole body</tissue>
    </source>
</reference>
<organism evidence="4 5">
    <name type="scientific">Sipha flava</name>
    <name type="common">yellow sugarcane aphid</name>
    <dbReference type="NCBI Taxonomy" id="143950"/>
    <lineage>
        <taxon>Eukaryota</taxon>
        <taxon>Metazoa</taxon>
        <taxon>Ecdysozoa</taxon>
        <taxon>Arthropoda</taxon>
        <taxon>Hexapoda</taxon>
        <taxon>Insecta</taxon>
        <taxon>Pterygota</taxon>
        <taxon>Neoptera</taxon>
        <taxon>Paraneoptera</taxon>
        <taxon>Hemiptera</taxon>
        <taxon>Sternorrhyncha</taxon>
        <taxon>Aphidomorpha</taxon>
        <taxon>Aphidoidea</taxon>
        <taxon>Aphididae</taxon>
        <taxon>Sipha</taxon>
    </lineage>
</organism>
<keyword evidence="1" id="KW-0812">Transmembrane</keyword>
<feature type="chain" id="PRO_5034752612" evidence="2">
    <location>
        <begin position="31"/>
        <end position="643"/>
    </location>
</feature>
<evidence type="ECO:0000313" key="5">
    <source>
        <dbReference type="RefSeq" id="XP_025405352.1"/>
    </source>
</evidence>
<proteinExistence type="predicted"/>
<keyword evidence="2" id="KW-0732">Signal</keyword>
<dbReference type="Gene3D" id="2.60.40.10">
    <property type="entry name" value="Immunoglobulins"/>
    <property type="match status" value="2"/>
</dbReference>
<evidence type="ECO:0000259" key="3">
    <source>
        <dbReference type="PROSITE" id="PS50835"/>
    </source>
</evidence>
<dbReference type="OrthoDB" id="6380398at2759"/>
<dbReference type="CTD" id="35097"/>
<dbReference type="InterPro" id="IPR036179">
    <property type="entry name" value="Ig-like_dom_sf"/>
</dbReference>
<feature type="signal peptide" evidence="2">
    <location>
        <begin position="1"/>
        <end position="30"/>
    </location>
</feature>
<feature type="domain" description="Ig-like" evidence="3">
    <location>
        <begin position="333"/>
        <end position="438"/>
    </location>
</feature>
<gene>
    <name evidence="5" type="primary">LOC112679677</name>
</gene>
<accession>A0A8B8F4V7</accession>
<protein>
    <submittedName>
        <fullName evidence="5">Uncharacterized protein LOC112679677</fullName>
    </submittedName>
</protein>
<keyword evidence="4" id="KW-1185">Reference proteome</keyword>
<dbReference type="RefSeq" id="XP_025405352.1">
    <property type="nucleotide sequence ID" value="XM_025549567.1"/>
</dbReference>
<sequence>MVRTADLTHVGLRLLLLLQLSPTTVVRVLCGRPVWLTEGDTLYLRWQTNLGPLDRCAVVLPNGTETTLSDFAPPPSDGRACYAGEGYPSGQCGLRADNVTPGTADWTLAAYAADGRRDRYTSRVTCIARQRPGSSTIRVPLGAAVNVTCGPPTAFYCRMSGPSGETSAHAGQCRVHIKSVGSHHLDTWTCWSATTESAAEVQYTVRLHAYREGAVTEIGSDETPSEVRVFCNVRDGANAATAVVDGDDRSPRSVYCKLTLPRDAQTLSLAYGRGTARYAYHGTSSNDCGVSFPKPVRRSEVGRWKCANAMSDGRVYGGFVTVAPPSNDTKGVPPLAVTVAKPSMVSKGNSFRVECSVHAEIDYCWLRHPNGTAVPVTVPDGAADRSKGSRYRYTGDGLSFGQCHVTVDEAVVSDTGPWLCALGLRNDRREMYSTVNITVSGSVIAARQDELYATEGSRVTLGCFTVDSQPVAYCRFLTPGQLGFAVDERPSAPPPSRYTYSGRGLAAGHCGLSIDRVHDSDYGNWTCAVKMLDSSEPEEVSTTVELRRPEGFTMIQIIGIVFCGTLISIMSLFFANHLISKPSTKTRKKIEKLELLEAAEIGGSRRIGARRAYNGTRVIRSQPSRSQHGTIPRRVDRVILDTF</sequence>
<dbReference type="PROSITE" id="PS50835">
    <property type="entry name" value="IG_LIKE"/>
    <property type="match status" value="2"/>
</dbReference>
<dbReference type="InterPro" id="IPR013783">
    <property type="entry name" value="Ig-like_fold"/>
</dbReference>
<name>A0A8B8F4V7_9HEMI</name>
<dbReference type="SMART" id="SM00409">
    <property type="entry name" value="IG"/>
    <property type="match status" value="3"/>
</dbReference>
<dbReference type="InterPro" id="IPR007110">
    <property type="entry name" value="Ig-like_dom"/>
</dbReference>
<keyword evidence="1" id="KW-0472">Membrane</keyword>
<evidence type="ECO:0000256" key="2">
    <source>
        <dbReference type="SAM" id="SignalP"/>
    </source>
</evidence>
<evidence type="ECO:0000256" key="1">
    <source>
        <dbReference type="SAM" id="Phobius"/>
    </source>
</evidence>